<reference evidence="1 2" key="1">
    <citation type="submission" date="2019-07" db="EMBL/GenBank/DDBJ databases">
        <title>Rhodotorula toruloides NBRC10032 genome sequencing.</title>
        <authorList>
            <person name="Shida Y."/>
            <person name="Takaku H."/>
            <person name="Ogasawara W."/>
            <person name="Mori K."/>
        </authorList>
    </citation>
    <scope>NUCLEOTIDE SEQUENCE [LARGE SCALE GENOMIC DNA]</scope>
    <source>
        <strain evidence="1 2">NBRC10032</strain>
    </source>
</reference>
<dbReference type="GO" id="GO:0005789">
    <property type="term" value="C:endoplasmic reticulum membrane"/>
    <property type="evidence" value="ECO:0007669"/>
    <property type="project" value="TreeGrafter"/>
</dbReference>
<dbReference type="GO" id="GO:0006458">
    <property type="term" value="P:'de novo' protein folding"/>
    <property type="evidence" value="ECO:0007669"/>
    <property type="project" value="InterPro"/>
</dbReference>
<proteinExistence type="predicted"/>
<name>A0A511KRA0_RHOTO</name>
<sequence>MNNDRPFIYPANTGIAYSFTDNGYFEMAQYRFNAKCLATGLPDRSRLVAARHCESRLASPRSPASSLTRFSPQYALQPKRVSHDGPSPFAMDGRVQTQNPCSPTTNVLTEFAQFELWNSWQIGIDVNHAAYSLQAVDVNGKKPRMFLTVRPPTMLPTASLTGIFNGSIPLTP</sequence>
<dbReference type="OrthoDB" id="5327821at2759"/>
<gene>
    <name evidence="1" type="ORF">Rt10032_c33g6890</name>
</gene>
<dbReference type="InterPro" id="IPR019623">
    <property type="entry name" value="Rot1"/>
</dbReference>
<evidence type="ECO:0000313" key="1">
    <source>
        <dbReference type="EMBL" id="GEM12873.1"/>
    </source>
</evidence>
<accession>A0A511KRA0</accession>
<evidence type="ECO:0000313" key="2">
    <source>
        <dbReference type="Proteomes" id="UP000321518"/>
    </source>
</evidence>
<dbReference type="Pfam" id="PF10681">
    <property type="entry name" value="Rot1"/>
    <property type="match status" value="2"/>
</dbReference>
<dbReference type="Proteomes" id="UP000321518">
    <property type="component" value="Unassembled WGS sequence"/>
</dbReference>
<dbReference type="PANTHER" id="PTHR28090:SF2">
    <property type="entry name" value="PROTEIN ROT1"/>
    <property type="match status" value="1"/>
</dbReference>
<dbReference type="EMBL" id="BJWK01000033">
    <property type="protein sequence ID" value="GEM12873.1"/>
    <property type="molecule type" value="Genomic_DNA"/>
</dbReference>
<comment type="caution">
    <text evidence="1">The sequence shown here is derived from an EMBL/GenBank/DDBJ whole genome shotgun (WGS) entry which is preliminary data.</text>
</comment>
<protein>
    <submittedName>
        <fullName evidence="1">ROT1 protein</fullName>
    </submittedName>
</protein>
<dbReference type="PANTHER" id="PTHR28090">
    <property type="entry name" value="PROTEIN ROT1"/>
    <property type="match status" value="1"/>
</dbReference>
<organism evidence="1 2">
    <name type="scientific">Rhodotorula toruloides</name>
    <name type="common">Yeast</name>
    <name type="synonym">Rhodosporidium toruloides</name>
    <dbReference type="NCBI Taxonomy" id="5286"/>
    <lineage>
        <taxon>Eukaryota</taxon>
        <taxon>Fungi</taxon>
        <taxon>Dikarya</taxon>
        <taxon>Basidiomycota</taxon>
        <taxon>Pucciniomycotina</taxon>
        <taxon>Microbotryomycetes</taxon>
        <taxon>Sporidiobolales</taxon>
        <taxon>Sporidiobolaceae</taxon>
        <taxon>Rhodotorula</taxon>
    </lineage>
</organism>
<dbReference type="AlphaFoldDB" id="A0A511KRA0"/>
<dbReference type="GO" id="GO:0051082">
    <property type="term" value="F:unfolded protein binding"/>
    <property type="evidence" value="ECO:0007669"/>
    <property type="project" value="TreeGrafter"/>
</dbReference>